<evidence type="ECO:0000313" key="9">
    <source>
        <dbReference type="Proteomes" id="UP000739565"/>
    </source>
</evidence>
<keyword evidence="3 6" id="KW-0812">Transmembrane</keyword>
<dbReference type="EMBL" id="JAHXRI010000006">
    <property type="protein sequence ID" value="MBZ1350080.1"/>
    <property type="molecule type" value="Genomic_DNA"/>
</dbReference>
<feature type="transmembrane region" description="Helical" evidence="6">
    <location>
        <begin position="70"/>
        <end position="91"/>
    </location>
</feature>
<dbReference type="InterPro" id="IPR007267">
    <property type="entry name" value="GtrA_DPMS_TM"/>
</dbReference>
<feature type="domain" description="GtrA/DPMS transmembrane" evidence="7">
    <location>
        <begin position="7"/>
        <end position="123"/>
    </location>
</feature>
<evidence type="ECO:0000259" key="7">
    <source>
        <dbReference type="Pfam" id="PF04138"/>
    </source>
</evidence>
<evidence type="ECO:0000256" key="5">
    <source>
        <dbReference type="ARBA" id="ARBA00023136"/>
    </source>
</evidence>
<feature type="transmembrane region" description="Helical" evidence="6">
    <location>
        <begin position="37"/>
        <end position="58"/>
    </location>
</feature>
<sequence length="125" mass="14363">MRQQPFRYLVNGGVATVVHFLVLTFNLKVLLWESAGLSNIVAAICGTIVSFLGNRYYVFHSSTEPLFKQIYRFVFVYVAIAMGHGLILYIWSDVYRYNYIFGFMLATVFQVTCSYLGNKLMVFKA</sequence>
<organism evidence="8 9">
    <name type="scientific">Zwartia hollandica</name>
    <dbReference type="NCBI Taxonomy" id="324606"/>
    <lineage>
        <taxon>Bacteria</taxon>
        <taxon>Pseudomonadati</taxon>
        <taxon>Pseudomonadota</taxon>
        <taxon>Betaproteobacteria</taxon>
        <taxon>Burkholderiales</taxon>
        <taxon>Alcaligenaceae</taxon>
        <taxon>Zwartia</taxon>
    </lineage>
</organism>
<evidence type="ECO:0000313" key="8">
    <source>
        <dbReference type="EMBL" id="MBZ1350080.1"/>
    </source>
</evidence>
<dbReference type="AlphaFoldDB" id="A0A953N7L7"/>
<dbReference type="PANTHER" id="PTHR38459">
    <property type="entry name" value="PROPHAGE BACTOPRENOL-LINKED GLUCOSE TRANSLOCASE HOMOLOG"/>
    <property type="match status" value="1"/>
</dbReference>
<comment type="caution">
    <text evidence="8">The sequence shown here is derived from an EMBL/GenBank/DDBJ whole genome shotgun (WGS) entry which is preliminary data.</text>
</comment>
<evidence type="ECO:0000256" key="2">
    <source>
        <dbReference type="ARBA" id="ARBA00009399"/>
    </source>
</evidence>
<evidence type="ECO:0000256" key="4">
    <source>
        <dbReference type="ARBA" id="ARBA00022989"/>
    </source>
</evidence>
<dbReference type="GO" id="GO:0000271">
    <property type="term" value="P:polysaccharide biosynthetic process"/>
    <property type="evidence" value="ECO:0007669"/>
    <property type="project" value="InterPro"/>
</dbReference>
<accession>A0A953N7L7</accession>
<proteinExistence type="inferred from homology"/>
<dbReference type="GO" id="GO:0005886">
    <property type="term" value="C:plasma membrane"/>
    <property type="evidence" value="ECO:0007669"/>
    <property type="project" value="TreeGrafter"/>
</dbReference>
<keyword evidence="4 6" id="KW-1133">Transmembrane helix</keyword>
<comment type="similarity">
    <text evidence="2">Belongs to the GtrA family.</text>
</comment>
<feature type="transmembrane region" description="Helical" evidence="6">
    <location>
        <begin position="97"/>
        <end position="117"/>
    </location>
</feature>
<dbReference type="Pfam" id="PF04138">
    <property type="entry name" value="GtrA_DPMS_TM"/>
    <property type="match status" value="1"/>
</dbReference>
<feature type="transmembrane region" description="Helical" evidence="6">
    <location>
        <begin position="12"/>
        <end position="31"/>
    </location>
</feature>
<dbReference type="InterPro" id="IPR051401">
    <property type="entry name" value="GtrA_CellWall_Glycosyl"/>
</dbReference>
<comment type="subcellular location">
    <subcellularLocation>
        <location evidence="1">Membrane</location>
        <topology evidence="1">Multi-pass membrane protein</topology>
    </subcellularLocation>
</comment>
<evidence type="ECO:0000256" key="3">
    <source>
        <dbReference type="ARBA" id="ARBA00022692"/>
    </source>
</evidence>
<name>A0A953N7L7_9BURK</name>
<keyword evidence="9" id="KW-1185">Reference proteome</keyword>
<dbReference type="Proteomes" id="UP000739565">
    <property type="component" value="Unassembled WGS sequence"/>
</dbReference>
<keyword evidence="5 6" id="KW-0472">Membrane</keyword>
<reference evidence="8" key="1">
    <citation type="submission" date="2021-07" db="EMBL/GenBank/DDBJ databases">
        <title>New genus and species of the family Alcaligenaceae.</title>
        <authorList>
            <person name="Hahn M.W."/>
        </authorList>
    </citation>
    <scope>NUCLEOTIDE SEQUENCE</scope>
    <source>
        <strain evidence="8">LF4-65</strain>
    </source>
</reference>
<dbReference type="PANTHER" id="PTHR38459:SF1">
    <property type="entry name" value="PROPHAGE BACTOPRENOL-LINKED GLUCOSE TRANSLOCASE HOMOLOG"/>
    <property type="match status" value="1"/>
</dbReference>
<protein>
    <submittedName>
        <fullName evidence="8">GtrA family protein</fullName>
    </submittedName>
</protein>
<evidence type="ECO:0000256" key="6">
    <source>
        <dbReference type="SAM" id="Phobius"/>
    </source>
</evidence>
<gene>
    <name evidence="8" type="ORF">KZZ10_05435</name>
</gene>
<evidence type="ECO:0000256" key="1">
    <source>
        <dbReference type="ARBA" id="ARBA00004141"/>
    </source>
</evidence>